<evidence type="ECO:0000313" key="5">
    <source>
        <dbReference type="Ensembl" id="ENSOMEP00000031482.1"/>
    </source>
</evidence>
<dbReference type="PROSITE" id="PS50835">
    <property type="entry name" value="IG_LIKE"/>
    <property type="match status" value="1"/>
</dbReference>
<dbReference type="InterPro" id="IPR007110">
    <property type="entry name" value="Ig-like_dom"/>
</dbReference>
<reference evidence="5" key="1">
    <citation type="submission" date="2025-08" db="UniProtKB">
        <authorList>
            <consortium name="Ensembl"/>
        </authorList>
    </citation>
    <scope>IDENTIFICATION</scope>
</reference>
<dbReference type="PANTHER" id="PTHR47633">
    <property type="entry name" value="IMMUNOGLOBULIN"/>
    <property type="match status" value="1"/>
</dbReference>
<evidence type="ECO:0000259" key="4">
    <source>
        <dbReference type="PROSITE" id="PS50835"/>
    </source>
</evidence>
<dbReference type="SUPFAM" id="SSF48726">
    <property type="entry name" value="Immunoglobulin"/>
    <property type="match status" value="1"/>
</dbReference>
<dbReference type="OMA" id="EHYRIHR"/>
<dbReference type="InterPro" id="IPR013098">
    <property type="entry name" value="Ig_I-set"/>
</dbReference>
<keyword evidence="1" id="KW-1015">Disulfide bond</keyword>
<evidence type="ECO:0000256" key="3">
    <source>
        <dbReference type="SAM" id="MobiDB-lite"/>
    </source>
</evidence>
<proteinExistence type="predicted"/>
<protein>
    <recommendedName>
        <fullName evidence="4">Ig-like domain-containing protein</fullName>
    </recommendedName>
</protein>
<feature type="domain" description="Ig-like" evidence="4">
    <location>
        <begin position="118"/>
        <end position="197"/>
    </location>
</feature>
<feature type="region of interest" description="Disordered" evidence="3">
    <location>
        <begin position="94"/>
        <end position="117"/>
    </location>
</feature>
<dbReference type="AlphaFoldDB" id="A0A3B3DN06"/>
<dbReference type="GeneTree" id="ENSGT00940000153441"/>
<dbReference type="GO" id="GO:0004672">
    <property type="term" value="F:protein kinase activity"/>
    <property type="evidence" value="ECO:0007669"/>
    <property type="project" value="TreeGrafter"/>
</dbReference>
<organism evidence="5 6">
    <name type="scientific">Oryzias melastigma</name>
    <name type="common">Marine medaka</name>
    <dbReference type="NCBI Taxonomy" id="30732"/>
    <lineage>
        <taxon>Eukaryota</taxon>
        <taxon>Metazoa</taxon>
        <taxon>Chordata</taxon>
        <taxon>Craniata</taxon>
        <taxon>Vertebrata</taxon>
        <taxon>Euteleostomi</taxon>
        <taxon>Actinopterygii</taxon>
        <taxon>Neopterygii</taxon>
        <taxon>Teleostei</taxon>
        <taxon>Neoteleostei</taxon>
        <taxon>Acanthomorphata</taxon>
        <taxon>Ovalentaria</taxon>
        <taxon>Atherinomorphae</taxon>
        <taxon>Beloniformes</taxon>
        <taxon>Adrianichthyidae</taxon>
        <taxon>Oryziinae</taxon>
        <taxon>Oryzias</taxon>
    </lineage>
</organism>
<name>A0A3B3DN06_ORYME</name>
<dbReference type="PaxDb" id="30732-ENSOMEP00000031482"/>
<dbReference type="FunFam" id="2.60.40.10:FF:000032">
    <property type="entry name" value="palladin isoform X1"/>
    <property type="match status" value="1"/>
</dbReference>
<sequence length="197" mass="22288">SKTPRIASDSDIQGSKDAVIQDLERKLRFKEERTSNGQQRLTYEEKMARRLLGADSAATVLNTQDTAEEPVTQQEYKVSSFEQRLISEIEFRLERSPVEESDDDVQHDDESAGQGVAPSFEQKLKHYKVFEGMPVTFSCKVKGEPKAKIYWFKDGKQISKRSEHYRIHREADGTCSLHTAAASLDDDGNYTVLAANP</sequence>
<evidence type="ECO:0000256" key="2">
    <source>
        <dbReference type="ARBA" id="ARBA00023319"/>
    </source>
</evidence>
<dbReference type="InterPro" id="IPR036179">
    <property type="entry name" value="Ig-like_dom_sf"/>
</dbReference>
<evidence type="ECO:0000313" key="6">
    <source>
        <dbReference type="Proteomes" id="UP000261560"/>
    </source>
</evidence>
<dbReference type="Ensembl" id="ENSOMET00000022822.1">
    <property type="protein sequence ID" value="ENSOMEP00000031482.1"/>
    <property type="gene ID" value="ENSOMEG00000016354.1"/>
</dbReference>
<reference evidence="5" key="2">
    <citation type="submission" date="2025-09" db="UniProtKB">
        <authorList>
            <consortium name="Ensembl"/>
        </authorList>
    </citation>
    <scope>IDENTIFICATION</scope>
</reference>
<dbReference type="InterPro" id="IPR013783">
    <property type="entry name" value="Ig-like_fold"/>
</dbReference>
<dbReference type="Proteomes" id="UP000261560">
    <property type="component" value="Unplaced"/>
</dbReference>
<dbReference type="Pfam" id="PF07679">
    <property type="entry name" value="I-set"/>
    <property type="match status" value="1"/>
</dbReference>
<keyword evidence="6" id="KW-1185">Reference proteome</keyword>
<dbReference type="PANTHER" id="PTHR47633:SF10">
    <property type="entry name" value="PALLADIN, CYTOSKELETAL ASSOCIATED PROTEIN"/>
    <property type="match status" value="1"/>
</dbReference>
<accession>A0A3B3DN06</accession>
<keyword evidence="2" id="KW-0393">Immunoglobulin domain</keyword>
<dbReference type="Gene3D" id="2.60.40.10">
    <property type="entry name" value="Immunoglobulins"/>
    <property type="match status" value="1"/>
</dbReference>
<dbReference type="STRING" id="30732.ENSOMEP00000031482"/>
<evidence type="ECO:0000256" key="1">
    <source>
        <dbReference type="ARBA" id="ARBA00023157"/>
    </source>
</evidence>